<dbReference type="InterPro" id="IPR036388">
    <property type="entry name" value="WH-like_DNA-bd_sf"/>
</dbReference>
<feature type="compositionally biased region" description="Low complexity" evidence="1">
    <location>
        <begin position="16"/>
        <end position="28"/>
    </location>
</feature>
<evidence type="ECO:0000259" key="2">
    <source>
        <dbReference type="PROSITE" id="PS50995"/>
    </source>
</evidence>
<gene>
    <name evidence="3" type="ORF">GCM10023090_05120</name>
</gene>
<dbReference type="InterPro" id="IPR039422">
    <property type="entry name" value="MarR/SlyA-like"/>
</dbReference>
<dbReference type="SUPFAM" id="SSF46785">
    <property type="entry name" value="Winged helix' DNA-binding domain"/>
    <property type="match status" value="1"/>
</dbReference>
<evidence type="ECO:0000313" key="3">
    <source>
        <dbReference type="EMBL" id="GAA4419189.1"/>
    </source>
</evidence>
<dbReference type="InterPro" id="IPR036390">
    <property type="entry name" value="WH_DNA-bd_sf"/>
</dbReference>
<dbReference type="RefSeq" id="WP_345060914.1">
    <property type="nucleotide sequence ID" value="NZ_BAABEX010000004.1"/>
</dbReference>
<accession>A0ABP8KYE4</accession>
<dbReference type="EMBL" id="BAABEX010000004">
    <property type="protein sequence ID" value="GAA4419189.1"/>
    <property type="molecule type" value="Genomic_DNA"/>
</dbReference>
<sequence length="196" mass="21198">MQQKNASQRKPPASPVPARKAGRGAPPADWAQAELRPLPGLAYGVLDELLGYALRRAQNALYLHFQRSVDRADVSPQRFAALVLVAQNPGLRQGLLAEAMGLHRSGGMRLVDWLCEQGWVARADDPQDRRSWTVHPTPEGLALLDRVTAQVRAHDSALLAALGDEGPHLRRLLDRLAVAATGLTPPSSTDPVPAPE</sequence>
<feature type="region of interest" description="Disordered" evidence="1">
    <location>
        <begin position="1"/>
        <end position="28"/>
    </location>
</feature>
<feature type="domain" description="HTH marR-type" evidence="2">
    <location>
        <begin position="47"/>
        <end position="178"/>
    </location>
</feature>
<comment type="caution">
    <text evidence="3">The sequence shown here is derived from an EMBL/GenBank/DDBJ whole genome shotgun (WGS) entry which is preliminary data.</text>
</comment>
<organism evidence="3 4">
    <name type="scientific">Acidovorax lacteus</name>
    <dbReference type="NCBI Taxonomy" id="1924988"/>
    <lineage>
        <taxon>Bacteria</taxon>
        <taxon>Pseudomonadati</taxon>
        <taxon>Pseudomonadota</taxon>
        <taxon>Betaproteobacteria</taxon>
        <taxon>Burkholderiales</taxon>
        <taxon>Comamonadaceae</taxon>
        <taxon>Acidovorax</taxon>
    </lineage>
</organism>
<reference evidence="4" key="1">
    <citation type="journal article" date="2019" name="Int. J. Syst. Evol. Microbiol.">
        <title>The Global Catalogue of Microorganisms (GCM) 10K type strain sequencing project: providing services to taxonomists for standard genome sequencing and annotation.</title>
        <authorList>
            <consortium name="The Broad Institute Genomics Platform"/>
            <consortium name="The Broad Institute Genome Sequencing Center for Infectious Disease"/>
            <person name="Wu L."/>
            <person name="Ma J."/>
        </authorList>
    </citation>
    <scope>NUCLEOTIDE SEQUENCE [LARGE SCALE GENOMIC DNA]</scope>
    <source>
        <strain evidence="4">JCM 31890</strain>
    </source>
</reference>
<proteinExistence type="predicted"/>
<name>A0ABP8KYE4_9BURK</name>
<evidence type="ECO:0000256" key="1">
    <source>
        <dbReference type="SAM" id="MobiDB-lite"/>
    </source>
</evidence>
<dbReference type="Gene3D" id="1.10.10.10">
    <property type="entry name" value="Winged helix-like DNA-binding domain superfamily/Winged helix DNA-binding domain"/>
    <property type="match status" value="1"/>
</dbReference>
<dbReference type="SMART" id="SM00347">
    <property type="entry name" value="HTH_MARR"/>
    <property type="match status" value="1"/>
</dbReference>
<protein>
    <submittedName>
        <fullName evidence="3">MarR family transcriptional regulator</fullName>
    </submittedName>
</protein>
<dbReference type="PROSITE" id="PS50995">
    <property type="entry name" value="HTH_MARR_2"/>
    <property type="match status" value="1"/>
</dbReference>
<dbReference type="PANTHER" id="PTHR33164:SF89">
    <property type="entry name" value="MARR FAMILY REGULATORY PROTEIN"/>
    <property type="match status" value="1"/>
</dbReference>
<dbReference type="Proteomes" id="UP001501788">
    <property type="component" value="Unassembled WGS sequence"/>
</dbReference>
<dbReference type="PANTHER" id="PTHR33164">
    <property type="entry name" value="TRANSCRIPTIONAL REGULATOR, MARR FAMILY"/>
    <property type="match status" value="1"/>
</dbReference>
<dbReference type="InterPro" id="IPR000835">
    <property type="entry name" value="HTH_MarR-typ"/>
</dbReference>
<dbReference type="Pfam" id="PF12802">
    <property type="entry name" value="MarR_2"/>
    <property type="match status" value="1"/>
</dbReference>
<keyword evidence="4" id="KW-1185">Reference proteome</keyword>
<evidence type="ECO:0000313" key="4">
    <source>
        <dbReference type="Proteomes" id="UP001501788"/>
    </source>
</evidence>